<dbReference type="InParanoid" id="A0A151Z6F7"/>
<keyword evidence="3" id="KW-1185">Reference proteome</keyword>
<dbReference type="EMBL" id="LODT01000039">
    <property type="protein sequence ID" value="KYQ89518.1"/>
    <property type="molecule type" value="Genomic_DNA"/>
</dbReference>
<keyword evidence="1" id="KW-1133">Transmembrane helix</keyword>
<organism evidence="2 3">
    <name type="scientific">Tieghemostelium lacteum</name>
    <name type="common">Slime mold</name>
    <name type="synonym">Dictyostelium lacteum</name>
    <dbReference type="NCBI Taxonomy" id="361077"/>
    <lineage>
        <taxon>Eukaryota</taxon>
        <taxon>Amoebozoa</taxon>
        <taxon>Evosea</taxon>
        <taxon>Eumycetozoa</taxon>
        <taxon>Dictyostelia</taxon>
        <taxon>Dictyosteliales</taxon>
        <taxon>Raperosteliaceae</taxon>
        <taxon>Tieghemostelium</taxon>
    </lineage>
</organism>
<evidence type="ECO:0000313" key="3">
    <source>
        <dbReference type="Proteomes" id="UP000076078"/>
    </source>
</evidence>
<dbReference type="Proteomes" id="UP000076078">
    <property type="component" value="Unassembled WGS sequence"/>
</dbReference>
<keyword evidence="1" id="KW-0472">Membrane</keyword>
<keyword evidence="1" id="KW-0812">Transmembrane</keyword>
<dbReference type="AlphaFoldDB" id="A0A151Z6F7"/>
<name>A0A151Z6F7_TIELA</name>
<dbReference type="InterPro" id="IPR013083">
    <property type="entry name" value="Znf_RING/FYVE/PHD"/>
</dbReference>
<evidence type="ECO:0000313" key="2">
    <source>
        <dbReference type="EMBL" id="KYQ89518.1"/>
    </source>
</evidence>
<protein>
    <submittedName>
        <fullName evidence="2">Cystine knot domain-containing protein</fullName>
    </submittedName>
</protein>
<gene>
    <name evidence="2" type="ORF">DLAC_09466</name>
</gene>
<feature type="transmembrane region" description="Helical" evidence="1">
    <location>
        <begin position="40"/>
        <end position="63"/>
    </location>
</feature>
<evidence type="ECO:0000256" key="1">
    <source>
        <dbReference type="SAM" id="Phobius"/>
    </source>
</evidence>
<sequence>MAITINRLSFMKLSFDPKNGIGLTVKICDDKEAEKERKKIIAVSTITGMAVGAGIGFGVGAVGGAVGGVIVGCIAGSAVKGVVIGAVAVGGLGIATAGAIEGTSSYNSACIKVANLKNDVTMVKDQMQQTAPIIELIIKGFYEKYMKNPPNGITCDITREPIVIPAKVDCGSIVDHVFEYEAIIRWDSDFCPKCRKAINLNNLEIHEDTGKRVLMVAGELIKKMETILQSLPSNLFSDVPNFENANLISKVKDALHVGNTLFDNQNEMIEKIKNPDTLSLEEAYALAYYIATQFYGNIRAIRKMRDLADGYLRIACDMGNITEQSFNEKRREISDWSRDMIQKLIPNECTTMKKLISLR</sequence>
<reference evidence="2 3" key="1">
    <citation type="submission" date="2015-12" db="EMBL/GenBank/DDBJ databases">
        <title>Dictyostelia acquired genes for synthesis and detection of signals that induce cell-type specialization by lateral gene transfer from prokaryotes.</title>
        <authorList>
            <person name="Gloeckner G."/>
            <person name="Schaap P."/>
        </authorList>
    </citation>
    <scope>NUCLEOTIDE SEQUENCE [LARGE SCALE GENOMIC DNA]</scope>
    <source>
        <strain evidence="2 3">TK</strain>
    </source>
</reference>
<feature type="transmembrane region" description="Helical" evidence="1">
    <location>
        <begin position="69"/>
        <end position="95"/>
    </location>
</feature>
<dbReference type="SUPFAM" id="SSF57850">
    <property type="entry name" value="RING/U-box"/>
    <property type="match status" value="1"/>
</dbReference>
<accession>A0A151Z6F7</accession>
<proteinExistence type="predicted"/>
<comment type="caution">
    <text evidence="2">The sequence shown here is derived from an EMBL/GenBank/DDBJ whole genome shotgun (WGS) entry which is preliminary data.</text>
</comment>
<dbReference type="Gene3D" id="3.30.40.10">
    <property type="entry name" value="Zinc/RING finger domain, C3HC4 (zinc finger)"/>
    <property type="match status" value="1"/>
</dbReference>